<dbReference type="AlphaFoldDB" id="A0A7Y9ISS1"/>
<protein>
    <recommendedName>
        <fullName evidence="3">DUF3460 family protein</fullName>
    </recommendedName>
</protein>
<dbReference type="RefSeq" id="WP_179584915.1">
    <property type="nucleotide sequence ID" value="NZ_BMXQ01000001.1"/>
</dbReference>
<evidence type="ECO:0000313" key="1">
    <source>
        <dbReference type="EMBL" id="NYE82248.1"/>
    </source>
</evidence>
<accession>A0A7Y9ISS1</accession>
<organism evidence="1 2">
    <name type="scientific">Pigmentiphaga litoralis</name>
    <dbReference type="NCBI Taxonomy" id="516702"/>
    <lineage>
        <taxon>Bacteria</taxon>
        <taxon>Pseudomonadati</taxon>
        <taxon>Pseudomonadota</taxon>
        <taxon>Betaproteobacteria</taxon>
        <taxon>Burkholderiales</taxon>
        <taxon>Alcaligenaceae</taxon>
        <taxon>Pigmentiphaga</taxon>
    </lineage>
</organism>
<dbReference type="EMBL" id="JACBYR010000001">
    <property type="protein sequence ID" value="NYE82248.1"/>
    <property type="molecule type" value="Genomic_DNA"/>
</dbReference>
<dbReference type="Proteomes" id="UP000542125">
    <property type="component" value="Unassembled WGS sequence"/>
</dbReference>
<gene>
    <name evidence="1" type="ORF">FHW18_001519</name>
</gene>
<sequence>MAKSYESEITHFLQKLKEERPQLDAEQQQGRARLWDKTIDPELTQEFDASTVSQKPYVYFSAD</sequence>
<reference evidence="1 2" key="1">
    <citation type="submission" date="2020-07" db="EMBL/GenBank/DDBJ databases">
        <title>Genomic Encyclopedia of Type Strains, Phase IV (KMG-V): Genome sequencing to study the core and pangenomes of soil and plant-associated prokaryotes.</title>
        <authorList>
            <person name="Whitman W."/>
        </authorList>
    </citation>
    <scope>NUCLEOTIDE SEQUENCE [LARGE SCALE GENOMIC DNA]</scope>
    <source>
        <strain evidence="1 2">SAS40</strain>
    </source>
</reference>
<name>A0A7Y9ISS1_9BURK</name>
<comment type="caution">
    <text evidence="1">The sequence shown here is derived from an EMBL/GenBank/DDBJ whole genome shotgun (WGS) entry which is preliminary data.</text>
</comment>
<evidence type="ECO:0008006" key="3">
    <source>
        <dbReference type="Google" id="ProtNLM"/>
    </source>
</evidence>
<dbReference type="Pfam" id="PF11943">
    <property type="entry name" value="DUF3460"/>
    <property type="match status" value="1"/>
</dbReference>
<dbReference type="InterPro" id="IPR021853">
    <property type="entry name" value="DUF3460"/>
</dbReference>
<proteinExistence type="predicted"/>
<evidence type="ECO:0000313" key="2">
    <source>
        <dbReference type="Proteomes" id="UP000542125"/>
    </source>
</evidence>
<keyword evidence="2" id="KW-1185">Reference proteome</keyword>